<feature type="compositionally biased region" description="Polar residues" evidence="1">
    <location>
        <begin position="107"/>
        <end position="118"/>
    </location>
</feature>
<feature type="region of interest" description="Disordered" evidence="1">
    <location>
        <begin position="1"/>
        <end position="169"/>
    </location>
</feature>
<comment type="caution">
    <text evidence="2">The sequence shown here is derived from an EMBL/GenBank/DDBJ whole genome shotgun (WGS) entry which is preliminary data.</text>
</comment>
<evidence type="ECO:0000313" key="2">
    <source>
        <dbReference type="EMBL" id="MBB6058764.1"/>
    </source>
</evidence>
<reference evidence="2 3" key="1">
    <citation type="submission" date="2020-08" db="EMBL/GenBank/DDBJ databases">
        <title>Genomic Encyclopedia of Type Strains, Phase IV (KMG-IV): sequencing the most valuable type-strain genomes for metagenomic binning, comparative biology and taxonomic classification.</title>
        <authorList>
            <person name="Goeker M."/>
        </authorList>
    </citation>
    <scope>NUCLEOTIDE SEQUENCE [LARGE SCALE GENOMIC DNA]</scope>
    <source>
        <strain evidence="2 3">DSM 26718</strain>
    </source>
</reference>
<dbReference type="Proteomes" id="UP000532746">
    <property type="component" value="Unassembled WGS sequence"/>
</dbReference>
<feature type="compositionally biased region" description="Low complexity" evidence="1">
    <location>
        <begin position="38"/>
        <end position="50"/>
    </location>
</feature>
<sequence length="169" mass="17942">MAHTPETPDFSSQDSAQPTSSEGHNTPQYGEFGKPTEAAQARAGASPSASVTQGGQVAPPVAFPEQRGSTPQNLDPSLARQVADDEYGVQREGWAQDDPRYGGGTRNWATNEPANHSTGPAPEDDEKPRNPNVGKNDNPDEFSAFRPDEGRGIPGSGKEDLLKASDKDK</sequence>
<evidence type="ECO:0000256" key="1">
    <source>
        <dbReference type="SAM" id="MobiDB-lite"/>
    </source>
</evidence>
<organism evidence="2 3">
    <name type="scientific">Hymenobacter luteus</name>
    <dbReference type="NCBI Taxonomy" id="1411122"/>
    <lineage>
        <taxon>Bacteria</taxon>
        <taxon>Pseudomonadati</taxon>
        <taxon>Bacteroidota</taxon>
        <taxon>Cytophagia</taxon>
        <taxon>Cytophagales</taxon>
        <taxon>Hymenobacteraceae</taxon>
        <taxon>Hymenobacter</taxon>
    </lineage>
</organism>
<name>A0A7W9WAH4_9BACT</name>
<feature type="compositionally biased region" description="Basic and acidic residues" evidence="1">
    <location>
        <begin position="146"/>
        <end position="169"/>
    </location>
</feature>
<protein>
    <submittedName>
        <fullName evidence="2">Uncharacterized protein</fullName>
    </submittedName>
</protein>
<dbReference type="RefSeq" id="WP_183403060.1">
    <property type="nucleotide sequence ID" value="NZ_JACHGG010000002.1"/>
</dbReference>
<evidence type="ECO:0000313" key="3">
    <source>
        <dbReference type="Proteomes" id="UP000532746"/>
    </source>
</evidence>
<dbReference type="AlphaFoldDB" id="A0A7W9WAH4"/>
<dbReference type="EMBL" id="JACHGG010000002">
    <property type="protein sequence ID" value="MBB6058764.1"/>
    <property type="molecule type" value="Genomic_DNA"/>
</dbReference>
<gene>
    <name evidence="2" type="ORF">HNQ93_001610</name>
</gene>
<feature type="compositionally biased region" description="Polar residues" evidence="1">
    <location>
        <begin position="9"/>
        <end position="28"/>
    </location>
</feature>
<accession>A0A7W9WAH4</accession>
<keyword evidence="3" id="KW-1185">Reference proteome</keyword>
<proteinExistence type="predicted"/>